<evidence type="ECO:0000313" key="1">
    <source>
        <dbReference type="EMBL" id="CBX93156.1"/>
    </source>
</evidence>
<accession>E4ZPD1</accession>
<dbReference type="AlphaFoldDB" id="E4ZPD1"/>
<sequence length="42" mass="4607">MSLSPPNKVPCSEHQATETFAFVGECLETAESRVGHHVPARR</sequence>
<dbReference type="InParanoid" id="E4ZPD1"/>
<dbReference type="VEuPathDB" id="FungiDB:LEMA_uP040570.1"/>
<evidence type="ECO:0000313" key="2">
    <source>
        <dbReference type="Proteomes" id="UP000002668"/>
    </source>
</evidence>
<dbReference type="EMBL" id="FP929105">
    <property type="protein sequence ID" value="CBX93156.1"/>
    <property type="molecule type" value="Genomic_DNA"/>
</dbReference>
<dbReference type="Proteomes" id="UP000002668">
    <property type="component" value="Genome"/>
</dbReference>
<name>E4ZPD1_LEPMJ</name>
<reference evidence="2" key="1">
    <citation type="journal article" date="2011" name="Nat. Commun.">
        <title>Effector diversification within compartments of the Leptosphaeria maculans genome affected by Repeat-Induced Point mutations.</title>
        <authorList>
            <person name="Rouxel T."/>
            <person name="Grandaubert J."/>
            <person name="Hane J.K."/>
            <person name="Hoede C."/>
            <person name="van de Wouw A.P."/>
            <person name="Couloux A."/>
            <person name="Dominguez V."/>
            <person name="Anthouard V."/>
            <person name="Bally P."/>
            <person name="Bourras S."/>
            <person name="Cozijnsen A.J."/>
            <person name="Ciuffetti L.M."/>
            <person name="Degrave A."/>
            <person name="Dilmaghani A."/>
            <person name="Duret L."/>
            <person name="Fudal I."/>
            <person name="Goodwin S.B."/>
            <person name="Gout L."/>
            <person name="Glaser N."/>
            <person name="Linglin J."/>
            <person name="Kema G.H.J."/>
            <person name="Lapalu N."/>
            <person name="Lawrence C.B."/>
            <person name="May K."/>
            <person name="Meyer M."/>
            <person name="Ollivier B."/>
            <person name="Poulain J."/>
            <person name="Schoch C.L."/>
            <person name="Simon A."/>
            <person name="Spatafora J.W."/>
            <person name="Stachowiak A."/>
            <person name="Turgeon B.G."/>
            <person name="Tyler B.M."/>
            <person name="Vincent D."/>
            <person name="Weissenbach J."/>
            <person name="Amselem J."/>
            <person name="Quesneville H."/>
            <person name="Oliver R.P."/>
            <person name="Wincker P."/>
            <person name="Balesdent M.-H."/>
            <person name="Howlett B.J."/>
        </authorList>
    </citation>
    <scope>NUCLEOTIDE SEQUENCE [LARGE SCALE GENOMIC DNA]</scope>
    <source>
        <strain evidence="2">JN3 / isolate v23.1.3 / race Av1-4-5-6-7-8</strain>
    </source>
</reference>
<organism evidence="2">
    <name type="scientific">Leptosphaeria maculans (strain JN3 / isolate v23.1.3 / race Av1-4-5-6-7-8)</name>
    <name type="common">Blackleg fungus</name>
    <name type="synonym">Phoma lingam</name>
    <dbReference type="NCBI Taxonomy" id="985895"/>
    <lineage>
        <taxon>Eukaryota</taxon>
        <taxon>Fungi</taxon>
        <taxon>Dikarya</taxon>
        <taxon>Ascomycota</taxon>
        <taxon>Pezizomycotina</taxon>
        <taxon>Dothideomycetes</taxon>
        <taxon>Pleosporomycetidae</taxon>
        <taxon>Pleosporales</taxon>
        <taxon>Pleosporineae</taxon>
        <taxon>Leptosphaeriaceae</taxon>
        <taxon>Plenodomus</taxon>
        <taxon>Plenodomus lingam/Leptosphaeria maculans species complex</taxon>
    </lineage>
</organism>
<dbReference type="HOGENOM" id="CLU_3260671_0_0_1"/>
<proteinExistence type="predicted"/>
<protein>
    <submittedName>
        <fullName evidence="1">Predicted protein</fullName>
    </submittedName>
</protein>
<keyword evidence="2" id="KW-1185">Reference proteome</keyword>
<gene>
    <name evidence="1" type="ORF">LEMA_uP040570.1</name>
</gene>